<keyword evidence="1" id="KW-0175">Coiled coil</keyword>
<name>A0ABV4JXJ1_9BACT</name>
<keyword evidence="4" id="KW-1185">Reference proteome</keyword>
<comment type="caution">
    <text evidence="3">The sequence shown here is derived from an EMBL/GenBank/DDBJ whole genome shotgun (WGS) entry which is preliminary data.</text>
</comment>
<evidence type="ECO:0000256" key="2">
    <source>
        <dbReference type="SAM" id="Phobius"/>
    </source>
</evidence>
<organism evidence="3 4">
    <name type="scientific">Pseudodesulfovibrio karagichevae</name>
    <dbReference type="NCBI Taxonomy" id="3239305"/>
    <lineage>
        <taxon>Bacteria</taxon>
        <taxon>Pseudomonadati</taxon>
        <taxon>Thermodesulfobacteriota</taxon>
        <taxon>Desulfovibrionia</taxon>
        <taxon>Desulfovibrionales</taxon>
        <taxon>Desulfovibrionaceae</taxon>
    </lineage>
</organism>
<evidence type="ECO:0000313" key="4">
    <source>
        <dbReference type="Proteomes" id="UP001568698"/>
    </source>
</evidence>
<keyword evidence="2" id="KW-1133">Transmembrane helix</keyword>
<reference evidence="3 4" key="1">
    <citation type="submission" date="2024-08" db="EMBL/GenBank/DDBJ databases">
        <title>Sulfate-reducing bacteria isolated from formation water of the oil field in Kazakhstan and description of Pseudodesulfovibrio sp.</title>
        <authorList>
            <person name="Bidzhieva S.K."/>
            <person name="Tourova T.P."/>
            <person name="Grouzdev D.S."/>
            <person name="Beletsky A.V."/>
            <person name="Sokolova D.S."/>
            <person name="Samigullina S.R."/>
            <person name="Poltaraus A.B."/>
            <person name="Avtukh A.N."/>
            <person name="Tereshina V.M."/>
            <person name="Zhaparov N.S."/>
            <person name="Mardanov A.V."/>
            <person name="Nazina T.N."/>
        </authorList>
    </citation>
    <scope>NUCLEOTIDE SEQUENCE [LARGE SCALE GENOMIC DNA]</scope>
    <source>
        <strain evidence="3 4">9FUS</strain>
    </source>
</reference>
<evidence type="ECO:0000256" key="1">
    <source>
        <dbReference type="SAM" id="Coils"/>
    </source>
</evidence>
<accession>A0ABV4JXJ1</accession>
<dbReference type="Gene3D" id="1.20.5.190">
    <property type="match status" value="1"/>
</dbReference>
<dbReference type="Proteomes" id="UP001568698">
    <property type="component" value="Unassembled WGS sequence"/>
</dbReference>
<keyword evidence="2" id="KW-0472">Membrane</keyword>
<feature type="transmembrane region" description="Helical" evidence="2">
    <location>
        <begin position="12"/>
        <end position="34"/>
    </location>
</feature>
<dbReference type="RefSeq" id="WP_371384962.1">
    <property type="nucleotide sequence ID" value="NZ_JBGLYH010000002.1"/>
</dbReference>
<protein>
    <recommendedName>
        <fullName evidence="5">TMhelix containing protein</fullName>
    </recommendedName>
</protein>
<dbReference type="EMBL" id="JBGLYH010000002">
    <property type="protein sequence ID" value="MEZ7195411.1"/>
    <property type="molecule type" value="Genomic_DNA"/>
</dbReference>
<gene>
    <name evidence="3" type="ORF">AB6M95_01505</name>
</gene>
<evidence type="ECO:0000313" key="3">
    <source>
        <dbReference type="EMBL" id="MEZ7195411.1"/>
    </source>
</evidence>
<feature type="coiled-coil region" evidence="1">
    <location>
        <begin position="55"/>
        <end position="82"/>
    </location>
</feature>
<proteinExistence type="predicted"/>
<keyword evidence="2" id="KW-0812">Transmembrane</keyword>
<evidence type="ECO:0008006" key="5">
    <source>
        <dbReference type="Google" id="ProtNLM"/>
    </source>
</evidence>
<sequence>MAEQGIVFDKKINLANIVSILGSFAIVIAFGVSLSTRVEFLECQVKDNSALKTEMVQVRTEVRGVREDIQELKEDVKTIIKARK</sequence>